<accession>A0A7W8UFP1</accession>
<sequence length="488" mass="53499">MAKAAKKAKLDKDGLTVLGLERLVQIALDEAALNPSFKKRLNAALAGIGGAAAVAKLIDSRLAMLEKARTRIRWQKERAFGNDLESISASIVKEFGAVDPGMALERLIRFVLGYEGIAERVNDSSGRIAGIYGQACEAAGRLAQMVPTDQQPHIPALITPALDGVDYHGFNTLLAVQVAAALPPDVLKVWDEALAAAMEIPAGTSILPAIVYVRRAIADARGDLDSYVAIEEALPEPLREPTIIAERLHAAGRYAEALIWVRKHRKSRIGFARRADIMRGDLKALPDRDRLEAAILDGLKDRSASQALRWKIFEQGLDVGILREYIAKAGDFEEFEALDKAFAFVEAHPSPHAALRFYLSWPRLDLAARYVVARADAWEGEFHEFLRPAAEAFEEDHPAAATVLYRTLLERIIGRGPSEAYGYGAAYLARLSALAARLGGNDGLMSHDAFVAGLRKEYGSRYRFWELVPPEITVPNRAAARRAPPDNR</sequence>
<name>A0A7W8UFP1_9HYPH</name>
<comment type="caution">
    <text evidence="1">The sequence shown here is derived from an EMBL/GenBank/DDBJ whole genome shotgun (WGS) entry which is preliminary data.</text>
</comment>
<dbReference type="Pfam" id="PF21810">
    <property type="entry name" value="DUF6880"/>
    <property type="match status" value="2"/>
</dbReference>
<protein>
    <submittedName>
        <fullName evidence="1">Uncharacterized protein</fullName>
    </submittedName>
</protein>
<reference evidence="1 2" key="1">
    <citation type="submission" date="2020-08" db="EMBL/GenBank/DDBJ databases">
        <title>Genomic Encyclopedia of Type Strains, Phase IV (KMG-V): Genome sequencing to study the core and pangenomes of soil and plant-associated prokaryotes.</title>
        <authorList>
            <person name="Whitman W."/>
        </authorList>
    </citation>
    <scope>NUCLEOTIDE SEQUENCE [LARGE SCALE GENOMIC DNA]</scope>
    <source>
        <strain evidence="1 2">SEMIA 4084</strain>
    </source>
</reference>
<proteinExistence type="predicted"/>
<evidence type="ECO:0000313" key="2">
    <source>
        <dbReference type="Proteomes" id="UP000585507"/>
    </source>
</evidence>
<dbReference type="AlphaFoldDB" id="A0A7W8UFP1"/>
<dbReference type="EMBL" id="JACHBK010000014">
    <property type="protein sequence ID" value="MBB5538526.1"/>
    <property type="molecule type" value="Genomic_DNA"/>
</dbReference>
<gene>
    <name evidence="1" type="ORF">GGD55_005265</name>
</gene>
<dbReference type="InterPro" id="IPR049245">
    <property type="entry name" value="DUF6880"/>
</dbReference>
<dbReference type="RefSeq" id="WP_018329990.1">
    <property type="nucleotide sequence ID" value="NZ_JACHBK010000014.1"/>
</dbReference>
<organism evidence="1 2">
    <name type="scientific">Rhizobium giardinii</name>
    <dbReference type="NCBI Taxonomy" id="56731"/>
    <lineage>
        <taxon>Bacteria</taxon>
        <taxon>Pseudomonadati</taxon>
        <taxon>Pseudomonadota</taxon>
        <taxon>Alphaproteobacteria</taxon>
        <taxon>Hyphomicrobiales</taxon>
        <taxon>Rhizobiaceae</taxon>
        <taxon>Rhizobium/Agrobacterium group</taxon>
        <taxon>Rhizobium</taxon>
    </lineage>
</organism>
<keyword evidence="2" id="KW-1185">Reference proteome</keyword>
<dbReference type="Proteomes" id="UP000585507">
    <property type="component" value="Unassembled WGS sequence"/>
</dbReference>
<evidence type="ECO:0000313" key="1">
    <source>
        <dbReference type="EMBL" id="MBB5538526.1"/>
    </source>
</evidence>